<dbReference type="RefSeq" id="WP_228140573.1">
    <property type="nucleotide sequence ID" value="NZ_CP015145.1"/>
</dbReference>
<accession>A0AB33BMQ4</accession>
<protein>
    <recommendedName>
        <fullName evidence="3">DUF3301 domain-containing protein</fullName>
    </recommendedName>
</protein>
<proteinExistence type="predicted"/>
<name>A0AB33BMQ4_ACIPI</name>
<evidence type="ECO:0000313" key="1">
    <source>
        <dbReference type="EMBL" id="AMX20157.1"/>
    </source>
</evidence>
<sequence>MVATILISFSLLLLWTAFSKKKKPTPQCEQKFDLELADQLGRLRYKLEESAYSGRKVFVDTKDYQNEFQDLIALEVILSGANVDLTHKGKNIPTAKQVMEKFK</sequence>
<evidence type="ECO:0000313" key="2">
    <source>
        <dbReference type="Proteomes" id="UP000076152"/>
    </source>
</evidence>
<reference evidence="1 2" key="1">
    <citation type="submission" date="2016-04" db="EMBL/GenBank/DDBJ databases">
        <title>Complete genome sequencing of OXA-72 bearing Acinetobacter pittii strain IEC338SC.</title>
        <authorList>
            <person name="Brasiliense D.M."/>
            <person name="Lima K.V."/>
            <person name="Souza C.O."/>
            <person name="Dutra L.G."/>
            <person name="Mamizuka E.M."/>
            <person name="Perez-Chaparro P.J."/>
            <person name="McCulloch J.A."/>
        </authorList>
    </citation>
    <scope>NUCLEOTIDE SEQUENCE [LARGE SCALE GENOMIC DNA]</scope>
    <source>
        <strain evidence="1 2">IEC338SC</strain>
    </source>
</reference>
<evidence type="ECO:0008006" key="3">
    <source>
        <dbReference type="Google" id="ProtNLM"/>
    </source>
</evidence>
<dbReference type="AlphaFoldDB" id="A0AB33BMQ4"/>
<dbReference type="Proteomes" id="UP000076152">
    <property type="component" value="Chromosome"/>
</dbReference>
<gene>
    <name evidence="1" type="ORF">IEC338SC_3042</name>
</gene>
<dbReference type="EMBL" id="CP015145">
    <property type="protein sequence ID" value="AMX20157.1"/>
    <property type="molecule type" value="Genomic_DNA"/>
</dbReference>
<organism evidence="1 2">
    <name type="scientific">Acinetobacter pittii</name>
    <name type="common">Acinetobacter genomosp. 3</name>
    <dbReference type="NCBI Taxonomy" id="48296"/>
    <lineage>
        <taxon>Bacteria</taxon>
        <taxon>Pseudomonadati</taxon>
        <taxon>Pseudomonadota</taxon>
        <taxon>Gammaproteobacteria</taxon>
        <taxon>Moraxellales</taxon>
        <taxon>Moraxellaceae</taxon>
        <taxon>Acinetobacter</taxon>
        <taxon>Acinetobacter calcoaceticus/baumannii complex</taxon>
    </lineage>
</organism>